<feature type="domain" description="6-phosphogluconate dehydrogenase NADP-binding" evidence="2">
    <location>
        <begin position="5"/>
        <end position="142"/>
    </location>
</feature>
<organism evidence="4 5">
    <name type="scientific">Pseudorhodoplanes sinuspersici</name>
    <dbReference type="NCBI Taxonomy" id="1235591"/>
    <lineage>
        <taxon>Bacteria</taxon>
        <taxon>Pseudomonadati</taxon>
        <taxon>Pseudomonadota</taxon>
        <taxon>Alphaproteobacteria</taxon>
        <taxon>Hyphomicrobiales</taxon>
        <taxon>Pseudorhodoplanes</taxon>
    </lineage>
</organism>
<dbReference type="InterPro" id="IPR015814">
    <property type="entry name" value="Pgluconate_DH_NAD-bd_C"/>
</dbReference>
<keyword evidence="5" id="KW-1185">Reference proteome</keyword>
<dbReference type="SUPFAM" id="SSF51735">
    <property type="entry name" value="NAD(P)-binding Rossmann-fold domains"/>
    <property type="match status" value="1"/>
</dbReference>
<feature type="domain" description="Phosphogluconate dehydrogenase NAD-binding putative C-terminal" evidence="3">
    <location>
        <begin position="190"/>
        <end position="258"/>
    </location>
</feature>
<evidence type="ECO:0000259" key="3">
    <source>
        <dbReference type="Pfam" id="PF09130"/>
    </source>
</evidence>
<dbReference type="Gene3D" id="1.10.1040.10">
    <property type="entry name" value="N-(1-d-carboxylethyl)-l-norvaline Dehydrogenase, domain 2"/>
    <property type="match status" value="1"/>
</dbReference>
<dbReference type="Gene3D" id="3.40.50.720">
    <property type="entry name" value="NAD(P)-binding Rossmann-like Domain"/>
    <property type="match status" value="1"/>
</dbReference>
<dbReference type="STRING" id="1235591.CAK95_10375"/>
<protein>
    <submittedName>
        <fullName evidence="4">Uncharacterized protein</fullName>
    </submittedName>
</protein>
<proteinExistence type="predicted"/>
<dbReference type="InterPro" id="IPR013328">
    <property type="entry name" value="6PGD_dom2"/>
</dbReference>
<dbReference type="AlphaFoldDB" id="A0A1W7A0G9"/>
<dbReference type="KEGG" id="psin:CAK95_10375"/>
<dbReference type="PANTHER" id="PTHR43580:SF2">
    <property type="entry name" value="CYTOKINE-LIKE NUCLEAR FACTOR N-PAC"/>
    <property type="match status" value="1"/>
</dbReference>
<evidence type="ECO:0000313" key="4">
    <source>
        <dbReference type="EMBL" id="ARQ02881.1"/>
    </source>
</evidence>
<dbReference type="SUPFAM" id="SSF48179">
    <property type="entry name" value="6-phosphogluconate dehydrogenase C-terminal domain-like"/>
    <property type="match status" value="1"/>
</dbReference>
<dbReference type="InterPro" id="IPR036291">
    <property type="entry name" value="NAD(P)-bd_dom_sf"/>
</dbReference>
<dbReference type="EMBL" id="CP021112">
    <property type="protein sequence ID" value="ARQ02881.1"/>
    <property type="molecule type" value="Genomic_DNA"/>
</dbReference>
<dbReference type="Pfam" id="PF03446">
    <property type="entry name" value="NAD_binding_2"/>
    <property type="match status" value="1"/>
</dbReference>
<evidence type="ECO:0000259" key="2">
    <source>
        <dbReference type="Pfam" id="PF03446"/>
    </source>
</evidence>
<dbReference type="GO" id="GO:0050661">
    <property type="term" value="F:NADP binding"/>
    <property type="evidence" value="ECO:0007669"/>
    <property type="project" value="InterPro"/>
</dbReference>
<dbReference type="InterPro" id="IPR006115">
    <property type="entry name" value="6PGDH_NADP-bd"/>
</dbReference>
<dbReference type="RefSeq" id="WP_086091329.1">
    <property type="nucleotide sequence ID" value="NZ_CP021112.1"/>
</dbReference>
<evidence type="ECO:0000256" key="1">
    <source>
        <dbReference type="SAM" id="MobiDB-lite"/>
    </source>
</evidence>
<sequence>MKPVVAIIAQGAMGAGVAKRLHENGVRVLTSLEGRSAASAQRAKDAGMVPASWPDIAAADIILSIVPPGEALALAQRLAPLLTTENRKPVYVDCNAVSPDTVKDIADVIEKTGCTFIDAGIIGGPPKAGYKGPVFYYSGAQSGIVDRLNDDGLIFRYLDRPAGAASALKMSYGGITKGLTAVGSAMILSAERAGVGEALKAELADSQPGLLTYFTRGVPDMFPKAYRWVAEMEEIAHFHGGGPSQDMYQAIAALYQRLAVDRAGDKKEIGELSAFFSLPPQPGSDVSDFGQSNSLSNSGKPELDRGEGR</sequence>
<dbReference type="Proteomes" id="UP000194137">
    <property type="component" value="Chromosome"/>
</dbReference>
<evidence type="ECO:0000313" key="5">
    <source>
        <dbReference type="Proteomes" id="UP000194137"/>
    </source>
</evidence>
<accession>A0A1W7A0G9</accession>
<dbReference type="InterPro" id="IPR051265">
    <property type="entry name" value="HIBADH-related_NP60_sf"/>
</dbReference>
<dbReference type="OrthoDB" id="1271986at2"/>
<reference evidence="4 5" key="1">
    <citation type="submission" date="2017-05" db="EMBL/GenBank/DDBJ databases">
        <title>Full genome sequence of Pseudorhodoplanes sinuspersici.</title>
        <authorList>
            <person name="Dastgheib S.M.M."/>
            <person name="Shavandi M."/>
            <person name="Tirandaz H."/>
        </authorList>
    </citation>
    <scope>NUCLEOTIDE SEQUENCE [LARGE SCALE GENOMIC DNA]</scope>
    <source>
        <strain evidence="4 5">RIPI110</strain>
    </source>
</reference>
<feature type="region of interest" description="Disordered" evidence="1">
    <location>
        <begin position="276"/>
        <end position="309"/>
    </location>
</feature>
<dbReference type="InterPro" id="IPR008927">
    <property type="entry name" value="6-PGluconate_DH-like_C_sf"/>
</dbReference>
<dbReference type="Pfam" id="PF09130">
    <property type="entry name" value="DUF1932"/>
    <property type="match status" value="1"/>
</dbReference>
<dbReference type="PANTHER" id="PTHR43580">
    <property type="entry name" value="OXIDOREDUCTASE GLYR1-RELATED"/>
    <property type="match status" value="1"/>
</dbReference>
<feature type="compositionally biased region" description="Polar residues" evidence="1">
    <location>
        <begin position="289"/>
        <end position="299"/>
    </location>
</feature>
<name>A0A1W7A0G9_9HYPH</name>
<gene>
    <name evidence="4" type="ORF">CAK95_10375</name>
</gene>